<reference evidence="1" key="1">
    <citation type="submission" date="2013-07" db="EMBL/GenBank/DDBJ databases">
        <title>Nephila pilipes venom gland.</title>
        <authorList>
            <person name="Huo L.J."/>
        </authorList>
    </citation>
    <scope>NUCLEOTIDE SEQUENCE</scope>
    <source>
        <tissue evidence="1">Venom gland</tissue>
    </source>
</reference>
<sequence length="33" mass="3892">MVLVCAELALLEMMLQELCFHPSWDDPDIRVSW</sequence>
<name>A0A076KU41_NEPPI</name>
<protein>
    <submittedName>
        <fullName evidence="1">BLTX508</fullName>
    </submittedName>
</protein>
<dbReference type="EMBL" id="KF433554">
    <property type="protein sequence ID" value="AII97876.1"/>
    <property type="molecule type" value="mRNA"/>
</dbReference>
<organism evidence="1">
    <name type="scientific">Nephila pilipes</name>
    <name type="common">Giant wood spider</name>
    <name type="synonym">Nephila maculata</name>
    <dbReference type="NCBI Taxonomy" id="299642"/>
    <lineage>
        <taxon>Eukaryota</taxon>
        <taxon>Metazoa</taxon>
        <taxon>Ecdysozoa</taxon>
        <taxon>Arthropoda</taxon>
        <taxon>Chelicerata</taxon>
        <taxon>Arachnida</taxon>
        <taxon>Araneae</taxon>
        <taxon>Araneomorphae</taxon>
        <taxon>Entelegynae</taxon>
        <taxon>Araneoidea</taxon>
        <taxon>Nephilidae</taxon>
        <taxon>Nephila</taxon>
    </lineage>
</organism>
<dbReference type="AlphaFoldDB" id="A0A076KU41"/>
<proteinExistence type="evidence at transcript level"/>
<accession>A0A076KU41</accession>
<evidence type="ECO:0000313" key="1">
    <source>
        <dbReference type="EMBL" id="AII97876.1"/>
    </source>
</evidence>